<evidence type="ECO:0000313" key="5">
    <source>
        <dbReference type="EMBL" id="MBC5712623.1"/>
    </source>
</evidence>
<evidence type="ECO:0000256" key="3">
    <source>
        <dbReference type="ARBA" id="ARBA00023052"/>
    </source>
</evidence>
<evidence type="ECO:0000259" key="4">
    <source>
        <dbReference type="SMART" id="SM00861"/>
    </source>
</evidence>
<dbReference type="Pfam" id="PF02780">
    <property type="entry name" value="Transketolase_C"/>
    <property type="match status" value="1"/>
</dbReference>
<dbReference type="InterPro" id="IPR005475">
    <property type="entry name" value="Transketolase-like_Pyr-bd"/>
</dbReference>
<accession>A0A923LL14</accession>
<dbReference type="InterPro" id="IPR029061">
    <property type="entry name" value="THDP-binding"/>
</dbReference>
<comment type="caution">
    <text evidence="5">The sequence shown here is derived from an EMBL/GenBank/DDBJ whole genome shotgun (WGS) entry which is preliminary data.</text>
</comment>
<dbReference type="SUPFAM" id="SSF52518">
    <property type="entry name" value="Thiamin diphosphate-binding fold (THDP-binding)"/>
    <property type="match status" value="1"/>
</dbReference>
<dbReference type="Pfam" id="PF02779">
    <property type="entry name" value="Transket_pyr"/>
    <property type="match status" value="1"/>
</dbReference>
<comment type="similarity">
    <text evidence="2">Belongs to the transketolase family.</text>
</comment>
<reference evidence="5" key="1">
    <citation type="submission" date="2020-08" db="EMBL/GenBank/DDBJ databases">
        <title>Genome public.</title>
        <authorList>
            <person name="Liu C."/>
            <person name="Sun Q."/>
        </authorList>
    </citation>
    <scope>NUCLEOTIDE SEQUENCE</scope>
    <source>
        <strain evidence="5">BX1005</strain>
    </source>
</reference>
<keyword evidence="6" id="KW-1185">Reference proteome</keyword>
<sequence>MQELTKRNLRAWSMLGQRGTVCGVALIEIMEEYQNSYTLTADLAHLSGLDRVQHMFPERFVNVGIAEQNMIGIAAGLAAEGNVVFATTYATFLTMRCYEQIRHHMGYQHMNIKLIGSAAGVEMGMSGNTHYTYEDIAIMRAIPNITVVSPADPAEAYQIMHQAAATEGPMYIRLTGGMNQQIITKCEDGGIQIGKSKELQSGTDVAVIFAGNIAGTVQKAVELLESEGISTSVIDMHTIKPLDTRQLERQMGKKIIVTVEEHSIIGGLGGAVSEYYAQFERHPKVVRIGVEDQFLHPAGKELLLETAGLTPQKIYKRIRKELNR</sequence>
<comment type="cofactor">
    <cofactor evidence="1">
        <name>thiamine diphosphate</name>
        <dbReference type="ChEBI" id="CHEBI:58937"/>
    </cofactor>
</comment>
<dbReference type="SMART" id="SM00861">
    <property type="entry name" value="Transket_pyr"/>
    <property type="match status" value="1"/>
</dbReference>
<dbReference type="PANTHER" id="PTHR43825:SF5">
    <property type="entry name" value="HYPOTHETICAL TRANSKETOLASE FAMILY PROTEIN"/>
    <property type="match status" value="1"/>
</dbReference>
<evidence type="ECO:0000256" key="2">
    <source>
        <dbReference type="ARBA" id="ARBA00007131"/>
    </source>
</evidence>
<dbReference type="Gene3D" id="3.40.50.920">
    <property type="match status" value="1"/>
</dbReference>
<protein>
    <submittedName>
        <fullName evidence="5">Transketolase</fullName>
    </submittedName>
</protein>
<dbReference type="AlphaFoldDB" id="A0A923LL14"/>
<dbReference type="InterPro" id="IPR051157">
    <property type="entry name" value="PDH/Transketolase"/>
</dbReference>
<name>A0A923LL14_9FIRM</name>
<feature type="domain" description="Transketolase-like pyrimidine-binding" evidence="4">
    <location>
        <begin position="16"/>
        <end position="180"/>
    </location>
</feature>
<dbReference type="FunFam" id="3.40.50.970:FF:000129">
    <property type="entry name" value="Transketolase"/>
    <property type="match status" value="1"/>
</dbReference>
<dbReference type="RefSeq" id="WP_186865728.1">
    <property type="nucleotide sequence ID" value="NZ_JACOPH010000001.1"/>
</dbReference>
<dbReference type="Gene3D" id="3.40.50.970">
    <property type="match status" value="1"/>
</dbReference>
<proteinExistence type="inferred from homology"/>
<dbReference type="InterPro" id="IPR033248">
    <property type="entry name" value="Transketolase_C"/>
</dbReference>
<dbReference type="CDD" id="cd07033">
    <property type="entry name" value="TPP_PYR_DXS_TK_like"/>
    <property type="match status" value="1"/>
</dbReference>
<dbReference type="Proteomes" id="UP000606720">
    <property type="component" value="Unassembled WGS sequence"/>
</dbReference>
<evidence type="ECO:0000256" key="1">
    <source>
        <dbReference type="ARBA" id="ARBA00001964"/>
    </source>
</evidence>
<dbReference type="SUPFAM" id="SSF52922">
    <property type="entry name" value="TK C-terminal domain-like"/>
    <property type="match status" value="1"/>
</dbReference>
<keyword evidence="3" id="KW-0786">Thiamine pyrophosphate</keyword>
<gene>
    <name evidence="5" type="ORF">H8S17_00105</name>
</gene>
<dbReference type="PANTHER" id="PTHR43825">
    <property type="entry name" value="PYRUVATE DEHYDROGENASE E1 COMPONENT"/>
    <property type="match status" value="1"/>
</dbReference>
<evidence type="ECO:0000313" key="6">
    <source>
        <dbReference type="Proteomes" id="UP000606720"/>
    </source>
</evidence>
<dbReference type="InterPro" id="IPR009014">
    <property type="entry name" value="Transketo_C/PFOR_II"/>
</dbReference>
<dbReference type="EMBL" id="JACOPH010000001">
    <property type="protein sequence ID" value="MBC5712623.1"/>
    <property type="molecule type" value="Genomic_DNA"/>
</dbReference>
<organism evidence="5 6">
    <name type="scientific">Roseburia zhanii</name>
    <dbReference type="NCBI Taxonomy" id="2763064"/>
    <lineage>
        <taxon>Bacteria</taxon>
        <taxon>Bacillati</taxon>
        <taxon>Bacillota</taxon>
        <taxon>Clostridia</taxon>
        <taxon>Lachnospirales</taxon>
        <taxon>Lachnospiraceae</taxon>
        <taxon>Roseburia</taxon>
    </lineage>
</organism>